<dbReference type="AlphaFoldDB" id="A0A345BXV8"/>
<dbReference type="OrthoDB" id="2961440at2"/>
<proteinExistence type="predicted"/>
<gene>
    <name evidence="3" type="ORF">DT065_06955</name>
</gene>
<dbReference type="Proteomes" id="UP000252100">
    <property type="component" value="Chromosome"/>
</dbReference>
<sequence>MGQGPRKVTFKINGKEVTRHEETREDREVSNKNNIEHARTAREQKIPEQKELGSPLFKRDAEGDNVESHSRGRERREVIDLREKRREWAERDGQPLTNGPGLPVHRKKKKPGVNVSRKRGSFKRLTIPVTIAGALIVGLIFGLSLLHLATNFSLTSDAGTAEDAPGNQTGSIAVDEDEETEQLQLDIVQVGAFSTNDAGQEMQEVFSEAGFPALLHEDEEMIYLYAGITAQGEADSEVIPEINEEGLEGYVKTLSVPAPTEGTDEETEQLARETGEALVNGLEATGPEGGKEEAERALMDMDMDAIEGEDDQESENFSATIQSLHEEGNVEDHEAWMEATLAYERWMTSF</sequence>
<evidence type="ECO:0000313" key="3">
    <source>
        <dbReference type="EMBL" id="AXF55789.1"/>
    </source>
</evidence>
<dbReference type="KEGG" id="rue:DT065_06955"/>
<reference evidence="3 4" key="1">
    <citation type="journal article" date="2018" name="J. Microbiol.">
        <title>Salicibibacter kimchii gen. nov., sp. nov., a moderately halophilic and alkalitolerant bacterium in the family Bacillaceae, isolated from kimchi.</title>
        <authorList>
            <person name="Jang J.Y."/>
            <person name="Oh Y.J."/>
            <person name="Lim S.K."/>
            <person name="Park H.K."/>
            <person name="Lee C."/>
            <person name="Kim J.Y."/>
            <person name="Lee M.A."/>
            <person name="Choi H.J."/>
        </authorList>
    </citation>
    <scope>NUCLEOTIDE SEQUENCE [LARGE SCALE GENOMIC DNA]</scope>
    <source>
        <strain evidence="3 4">NKC1-1</strain>
    </source>
</reference>
<evidence type="ECO:0008006" key="5">
    <source>
        <dbReference type="Google" id="ProtNLM"/>
    </source>
</evidence>
<keyword evidence="2" id="KW-0812">Transmembrane</keyword>
<protein>
    <recommendedName>
        <fullName evidence="5">SPOR domain-containing protein</fullName>
    </recommendedName>
</protein>
<evidence type="ECO:0000256" key="2">
    <source>
        <dbReference type="SAM" id="Phobius"/>
    </source>
</evidence>
<feature type="compositionally biased region" description="Basic residues" evidence="1">
    <location>
        <begin position="104"/>
        <end position="117"/>
    </location>
</feature>
<feature type="transmembrane region" description="Helical" evidence="2">
    <location>
        <begin position="125"/>
        <end position="146"/>
    </location>
</feature>
<feature type="compositionally biased region" description="Basic and acidic residues" evidence="1">
    <location>
        <begin position="13"/>
        <end position="93"/>
    </location>
</feature>
<feature type="region of interest" description="Disordered" evidence="1">
    <location>
        <begin position="1"/>
        <end position="117"/>
    </location>
</feature>
<keyword evidence="2" id="KW-0472">Membrane</keyword>
<dbReference type="EMBL" id="CP031092">
    <property type="protein sequence ID" value="AXF55789.1"/>
    <property type="molecule type" value="Genomic_DNA"/>
</dbReference>
<dbReference type="RefSeq" id="WP_114371987.1">
    <property type="nucleotide sequence ID" value="NZ_CP031092.1"/>
</dbReference>
<evidence type="ECO:0000313" key="4">
    <source>
        <dbReference type="Proteomes" id="UP000252100"/>
    </source>
</evidence>
<keyword evidence="4" id="KW-1185">Reference proteome</keyword>
<organism evidence="3 4">
    <name type="scientific">Salicibibacter kimchii</name>
    <dbReference type="NCBI Taxonomy" id="2099786"/>
    <lineage>
        <taxon>Bacteria</taxon>
        <taxon>Bacillati</taxon>
        <taxon>Bacillota</taxon>
        <taxon>Bacilli</taxon>
        <taxon>Bacillales</taxon>
        <taxon>Bacillaceae</taxon>
        <taxon>Salicibibacter</taxon>
    </lineage>
</organism>
<name>A0A345BXV8_9BACI</name>
<evidence type="ECO:0000256" key="1">
    <source>
        <dbReference type="SAM" id="MobiDB-lite"/>
    </source>
</evidence>
<accession>A0A345BXV8</accession>
<keyword evidence="2" id="KW-1133">Transmembrane helix</keyword>